<feature type="coiled-coil region" evidence="3">
    <location>
        <begin position="27"/>
        <end position="58"/>
    </location>
</feature>
<dbReference type="GO" id="GO:0033063">
    <property type="term" value="C:Rad51B-Rad51C-Rad51D-XRCC2 complex"/>
    <property type="evidence" value="ECO:0007669"/>
    <property type="project" value="TreeGrafter"/>
</dbReference>
<evidence type="ECO:0000256" key="3">
    <source>
        <dbReference type="SAM" id="Coils"/>
    </source>
</evidence>
<dbReference type="GO" id="GO:0000400">
    <property type="term" value="F:four-way junction DNA binding"/>
    <property type="evidence" value="ECO:0007669"/>
    <property type="project" value="TreeGrafter"/>
</dbReference>
<dbReference type="Proteomes" id="UP000092443">
    <property type="component" value="Unplaced"/>
</dbReference>
<dbReference type="PROSITE" id="PS50162">
    <property type="entry name" value="RECA_2"/>
    <property type="match status" value="1"/>
</dbReference>
<dbReference type="GO" id="GO:0005657">
    <property type="term" value="C:replication fork"/>
    <property type="evidence" value="ECO:0007669"/>
    <property type="project" value="TreeGrafter"/>
</dbReference>
<sequence length="353" mass="40435">MKLIAIDNTELSEYSISLLNRCYIHTVNNFLNEKTEKLKNILNLKEEQVDDLKKLLRQRFGPTKIKLAQLYSRWESNGCLYKTGISNLDSMLGGESLQSGSVWEMCGPSGVGKTQWALSVAINFVISKGLQVLYIDTKLDLSAIRIKQMLQSRYMINAEMHAGIMQLIKVERCLSAQGVINMLENFEREIEYKNPRVMKTNLIIIDSLPAVWLLLKANEDCLSGKWLLSRLNNLIYKLAQKYYVAIIIINLSVPIIADGQLNKNFNRTQHGEENDDLYGENAYSQEIILAQYGKLRPMLGRYWQSIPRLRLSLDYGSKMPDEDVTLRYIRILNSCYTTINLKCPVHLTAKGII</sequence>
<dbReference type="InterPro" id="IPR027417">
    <property type="entry name" value="P-loop_NTPase"/>
</dbReference>
<evidence type="ECO:0000313" key="5">
    <source>
        <dbReference type="Proteomes" id="UP000092443"/>
    </source>
</evidence>
<dbReference type="SUPFAM" id="SSF52540">
    <property type="entry name" value="P-loop containing nucleoside triphosphate hydrolases"/>
    <property type="match status" value="1"/>
</dbReference>
<reference evidence="6" key="1">
    <citation type="submission" date="2025-08" db="UniProtKB">
        <authorList>
            <consortium name="RefSeq"/>
        </authorList>
    </citation>
    <scope>IDENTIFICATION</scope>
    <source>
        <tissue evidence="6">Whole body pupa</tissue>
    </source>
</reference>
<accession>A0A9C5ZLX2</accession>
<dbReference type="RefSeq" id="XP_037897117.1">
    <property type="nucleotide sequence ID" value="XM_038041189.1"/>
</dbReference>
<dbReference type="GO" id="GO:0000724">
    <property type="term" value="P:double-strand break repair via homologous recombination"/>
    <property type="evidence" value="ECO:0007669"/>
    <property type="project" value="TreeGrafter"/>
</dbReference>
<keyword evidence="2" id="KW-0539">Nucleus</keyword>
<dbReference type="GO" id="GO:0007131">
    <property type="term" value="P:reciprocal meiotic recombination"/>
    <property type="evidence" value="ECO:0007669"/>
    <property type="project" value="TreeGrafter"/>
</dbReference>
<proteinExistence type="predicted"/>
<keyword evidence="3" id="KW-0175">Coiled coil</keyword>
<dbReference type="GO" id="GO:0042148">
    <property type="term" value="P:DNA strand invasion"/>
    <property type="evidence" value="ECO:0007669"/>
    <property type="project" value="TreeGrafter"/>
</dbReference>
<evidence type="ECO:0000256" key="1">
    <source>
        <dbReference type="ARBA" id="ARBA00004123"/>
    </source>
</evidence>
<dbReference type="GeneID" id="119642183"/>
<dbReference type="GO" id="GO:0003697">
    <property type="term" value="F:single-stranded DNA binding"/>
    <property type="evidence" value="ECO:0007669"/>
    <property type="project" value="TreeGrafter"/>
</dbReference>
<dbReference type="GO" id="GO:0000723">
    <property type="term" value="P:telomere maintenance"/>
    <property type="evidence" value="ECO:0007669"/>
    <property type="project" value="TreeGrafter"/>
</dbReference>
<evidence type="ECO:0000259" key="4">
    <source>
        <dbReference type="PROSITE" id="PS50162"/>
    </source>
</evidence>
<evidence type="ECO:0000256" key="2">
    <source>
        <dbReference type="ARBA" id="ARBA00023242"/>
    </source>
</evidence>
<keyword evidence="5" id="KW-1185">Reference proteome</keyword>
<dbReference type="InterPro" id="IPR013632">
    <property type="entry name" value="Rad51_C"/>
</dbReference>
<dbReference type="SUPFAM" id="SSF47789">
    <property type="entry name" value="C-terminal domain of RNA polymerase alpha subunit"/>
    <property type="match status" value="1"/>
</dbReference>
<comment type="subcellular location">
    <subcellularLocation>
        <location evidence="1">Nucleus</location>
    </subcellularLocation>
</comment>
<dbReference type="InterPro" id="IPR051988">
    <property type="entry name" value="HRR_RAD51_Paralog"/>
</dbReference>
<dbReference type="PANTHER" id="PTHR46457:SF1">
    <property type="entry name" value="DNA REPAIR PROTEIN RAD51 HOMOLOG 4"/>
    <property type="match status" value="1"/>
</dbReference>
<gene>
    <name evidence="6" type="primary">LOC119642183</name>
</gene>
<dbReference type="GO" id="GO:0005524">
    <property type="term" value="F:ATP binding"/>
    <property type="evidence" value="ECO:0007669"/>
    <property type="project" value="InterPro"/>
</dbReference>
<name>A0A9C5ZLX2_9MUSC</name>
<dbReference type="AlphaFoldDB" id="A0A9C5ZLX2"/>
<dbReference type="Pfam" id="PF08423">
    <property type="entry name" value="Rad51"/>
    <property type="match status" value="1"/>
</dbReference>
<dbReference type="GO" id="GO:0140664">
    <property type="term" value="F:ATP-dependent DNA damage sensor activity"/>
    <property type="evidence" value="ECO:0007669"/>
    <property type="project" value="InterPro"/>
</dbReference>
<protein>
    <submittedName>
        <fullName evidence="6">DNA repair protein RAD51 homolog 4</fullName>
    </submittedName>
</protein>
<dbReference type="KEGG" id="gfs:119642183"/>
<dbReference type="InterPro" id="IPR020588">
    <property type="entry name" value="RecA_ATP-bd"/>
</dbReference>
<organism evidence="5 6">
    <name type="scientific">Glossina fuscipes</name>
    <dbReference type="NCBI Taxonomy" id="7396"/>
    <lineage>
        <taxon>Eukaryota</taxon>
        <taxon>Metazoa</taxon>
        <taxon>Ecdysozoa</taxon>
        <taxon>Arthropoda</taxon>
        <taxon>Hexapoda</taxon>
        <taxon>Insecta</taxon>
        <taxon>Pterygota</taxon>
        <taxon>Neoptera</taxon>
        <taxon>Endopterygota</taxon>
        <taxon>Diptera</taxon>
        <taxon>Brachycera</taxon>
        <taxon>Muscomorpha</taxon>
        <taxon>Hippoboscoidea</taxon>
        <taxon>Glossinidae</taxon>
        <taxon>Glossina</taxon>
    </lineage>
</organism>
<dbReference type="GO" id="GO:0005815">
    <property type="term" value="C:microtubule organizing center"/>
    <property type="evidence" value="ECO:0007669"/>
    <property type="project" value="TreeGrafter"/>
</dbReference>
<feature type="domain" description="RecA family profile 1" evidence="4">
    <location>
        <begin position="77"/>
        <end position="252"/>
    </location>
</feature>
<evidence type="ECO:0000313" key="6">
    <source>
        <dbReference type="RefSeq" id="XP_037897117.1"/>
    </source>
</evidence>
<dbReference type="Gene3D" id="3.40.50.300">
    <property type="entry name" value="P-loop containing nucleotide triphosphate hydrolases"/>
    <property type="match status" value="1"/>
</dbReference>
<dbReference type="PANTHER" id="PTHR46457">
    <property type="entry name" value="DNA REPAIR PROTEIN RAD51 HOMOLOG 4"/>
    <property type="match status" value="1"/>
</dbReference>